<evidence type="ECO:0000256" key="3">
    <source>
        <dbReference type="ARBA" id="ARBA00022617"/>
    </source>
</evidence>
<evidence type="ECO:0000256" key="1">
    <source>
        <dbReference type="ARBA" id="ARBA00006100"/>
    </source>
</evidence>
<dbReference type="SFLD" id="SFLDF00562">
    <property type="entry name" value="HemN-like__clustered_with_heat"/>
    <property type="match status" value="1"/>
</dbReference>
<dbReference type="SFLD" id="SFLDG01065">
    <property type="entry name" value="anaerobic_coproporphyrinogen-I"/>
    <property type="match status" value="1"/>
</dbReference>
<comment type="subcellular location">
    <subcellularLocation>
        <location evidence="9">Cytoplasm</location>
    </subcellularLocation>
</comment>
<dbReference type="PROSITE" id="PS51918">
    <property type="entry name" value="RADICAL_SAM"/>
    <property type="match status" value="1"/>
</dbReference>
<evidence type="ECO:0000256" key="9">
    <source>
        <dbReference type="RuleBase" id="RU364116"/>
    </source>
</evidence>
<gene>
    <name evidence="11" type="ORF">H8923_02535</name>
</gene>
<dbReference type="InterPro" id="IPR034505">
    <property type="entry name" value="Coproporphyrinogen-III_oxidase"/>
</dbReference>
<evidence type="ECO:0000256" key="8">
    <source>
        <dbReference type="ARBA" id="ARBA00023186"/>
    </source>
</evidence>
<dbReference type="SFLD" id="SFLDF00288">
    <property type="entry name" value="HemN-like__clustered_with_nucl"/>
    <property type="match status" value="1"/>
</dbReference>
<dbReference type="RefSeq" id="WP_153925615.1">
    <property type="nucleotide sequence ID" value="NZ_JACRWE010000001.1"/>
</dbReference>
<evidence type="ECO:0000313" key="12">
    <source>
        <dbReference type="Proteomes" id="UP000609849"/>
    </source>
</evidence>
<keyword evidence="12" id="KW-1185">Reference proteome</keyword>
<dbReference type="Gene3D" id="3.20.20.70">
    <property type="entry name" value="Aldolase class I"/>
    <property type="match status" value="1"/>
</dbReference>
<dbReference type="SUPFAM" id="SSF102114">
    <property type="entry name" value="Radical SAM enzymes"/>
    <property type="match status" value="1"/>
</dbReference>
<evidence type="ECO:0000259" key="10">
    <source>
        <dbReference type="PROSITE" id="PS51918"/>
    </source>
</evidence>
<feature type="domain" description="Radical SAM core" evidence="10">
    <location>
        <begin position="1"/>
        <end position="233"/>
    </location>
</feature>
<proteinExistence type="inferred from homology"/>
<dbReference type="SFLD" id="SFLDS00029">
    <property type="entry name" value="Radical_SAM"/>
    <property type="match status" value="1"/>
</dbReference>
<evidence type="ECO:0000313" key="11">
    <source>
        <dbReference type="EMBL" id="MBC5995629.1"/>
    </source>
</evidence>
<dbReference type="Pfam" id="PF06969">
    <property type="entry name" value="HemN_C"/>
    <property type="match status" value="1"/>
</dbReference>
<accession>A0ABR7JL21</accession>
<evidence type="ECO:0000256" key="7">
    <source>
        <dbReference type="ARBA" id="ARBA00023014"/>
    </source>
</evidence>
<dbReference type="InterPro" id="IPR007197">
    <property type="entry name" value="rSAM"/>
</dbReference>
<evidence type="ECO:0000256" key="5">
    <source>
        <dbReference type="ARBA" id="ARBA00022723"/>
    </source>
</evidence>
<comment type="caution">
    <text evidence="11">The sequence shown here is derived from an EMBL/GenBank/DDBJ whole genome shotgun (WGS) entry which is preliminary data.</text>
</comment>
<dbReference type="CDD" id="cd01335">
    <property type="entry name" value="Radical_SAM"/>
    <property type="match status" value="1"/>
</dbReference>
<keyword evidence="8 9" id="KW-0143">Chaperone</keyword>
<keyword evidence="7 9" id="KW-0411">Iron-sulfur</keyword>
<name>A0ABR7JL21_9FIRM</name>
<dbReference type="PANTHER" id="PTHR13932:SF5">
    <property type="entry name" value="RADICAL S-ADENOSYL METHIONINE DOMAIN-CONTAINING PROTEIN 1, MITOCHONDRIAL"/>
    <property type="match status" value="1"/>
</dbReference>
<keyword evidence="4 9" id="KW-0949">S-adenosyl-L-methionine</keyword>
<dbReference type="EMBL" id="JACRWE010000001">
    <property type="protein sequence ID" value="MBC5995629.1"/>
    <property type="molecule type" value="Genomic_DNA"/>
</dbReference>
<keyword evidence="9" id="KW-0963">Cytoplasm</keyword>
<dbReference type="InterPro" id="IPR058240">
    <property type="entry name" value="rSAM_sf"/>
</dbReference>
<keyword evidence="6 9" id="KW-0408">Iron</keyword>
<evidence type="ECO:0000256" key="2">
    <source>
        <dbReference type="ARBA" id="ARBA00017228"/>
    </source>
</evidence>
<dbReference type="PANTHER" id="PTHR13932">
    <property type="entry name" value="COPROPORPHYRINIGEN III OXIDASE"/>
    <property type="match status" value="1"/>
</dbReference>
<comment type="similarity">
    <text evidence="1">Belongs to the anaerobic coproporphyrinogen-III oxidase family. HemW subfamily.</text>
</comment>
<dbReference type="InterPro" id="IPR013785">
    <property type="entry name" value="Aldolase_TIM"/>
</dbReference>
<keyword evidence="9" id="KW-0004">4Fe-4S</keyword>
<keyword evidence="3 9" id="KW-0349">Heme</keyword>
<keyword evidence="5 9" id="KW-0479">Metal-binding</keyword>
<dbReference type="InterPro" id="IPR010723">
    <property type="entry name" value="HemN_C"/>
</dbReference>
<dbReference type="InterPro" id="IPR006638">
    <property type="entry name" value="Elp3/MiaA/NifB-like_rSAM"/>
</dbReference>
<dbReference type="InterPro" id="IPR004559">
    <property type="entry name" value="HemW-like"/>
</dbReference>
<dbReference type="Proteomes" id="UP000609849">
    <property type="component" value="Unassembled WGS sequence"/>
</dbReference>
<dbReference type="SMART" id="SM00729">
    <property type="entry name" value="Elp3"/>
    <property type="match status" value="1"/>
</dbReference>
<evidence type="ECO:0000256" key="4">
    <source>
        <dbReference type="ARBA" id="ARBA00022691"/>
    </source>
</evidence>
<organism evidence="11 12">
    <name type="scientific">Romboutsia faecis</name>
    <dbReference type="NCBI Taxonomy" id="2764597"/>
    <lineage>
        <taxon>Bacteria</taxon>
        <taxon>Bacillati</taxon>
        <taxon>Bacillota</taxon>
        <taxon>Clostridia</taxon>
        <taxon>Peptostreptococcales</taxon>
        <taxon>Peptostreptococcaceae</taxon>
        <taxon>Romboutsia</taxon>
    </lineage>
</organism>
<reference evidence="11 12" key="1">
    <citation type="submission" date="2020-08" db="EMBL/GenBank/DDBJ databases">
        <authorList>
            <person name="Liu C."/>
            <person name="Sun Q."/>
        </authorList>
    </citation>
    <scope>NUCLEOTIDE SEQUENCE [LARGE SCALE GENOMIC DNA]</scope>
    <source>
        <strain evidence="11 12">NSJ-18</strain>
    </source>
</reference>
<evidence type="ECO:0000256" key="6">
    <source>
        <dbReference type="ARBA" id="ARBA00023004"/>
    </source>
</evidence>
<protein>
    <recommendedName>
        <fullName evidence="2 9">Heme chaperone HemW</fullName>
    </recommendedName>
</protein>
<dbReference type="Pfam" id="PF04055">
    <property type="entry name" value="Radical_SAM"/>
    <property type="match status" value="1"/>
</dbReference>
<sequence length="377" mass="44435">MFGLYIHVPFCVKKCNYCDFNSFKLDIISKKTYLEDLKKEMELYKSEIGNNEEITSIFLGGGTPSILSGDEIKYIFKCINDNFNIKKGAEITIECNPGTLTLEKLQDMKDVGINRLSMGLQATQNNHLEYIGRIHTYEEFEKNYKEALNVGFDNINIDLMYCLPNQSFDDWKESLEKITDLNPTHISAYSLILEEDTELYNMYERKEFRLMDEDTDIDMYEYTIKYLKSKGYNQYEISNYSKDGFECEHNKLYWKCGHYIGIGPGASGYIKNTRYGNLCDLNEYHKLLMKNERPIDNKEILNIEDKIEEKIFMGLRMNEGINFDDFKKQFNIDFLERYHKQIKDLSDKHLIRISEENIALTQKGREISNTVFIEFMN</sequence>
<comment type="function">
    <text evidence="9">Probably acts as a heme chaperone, transferring heme to an unknown acceptor. Binds one molecule of heme per monomer, possibly covalently. Binds 1 [4Fe-4S] cluster. The cluster is coordinated with 3 cysteines and an exchangeable S-adenosyl-L-methionine.</text>
</comment>
<dbReference type="NCBIfam" id="TIGR00539">
    <property type="entry name" value="hemN_rel"/>
    <property type="match status" value="1"/>
</dbReference>
<dbReference type="SFLD" id="SFLDG01082">
    <property type="entry name" value="B12-binding_domain_containing"/>
    <property type="match status" value="1"/>
</dbReference>